<evidence type="ECO:0000313" key="1">
    <source>
        <dbReference type="EMBL" id="PCI30137.1"/>
    </source>
</evidence>
<evidence type="ECO:0000313" key="2">
    <source>
        <dbReference type="Proteomes" id="UP000218113"/>
    </source>
</evidence>
<dbReference type="Proteomes" id="UP000218113">
    <property type="component" value="Unassembled WGS sequence"/>
</dbReference>
<proteinExistence type="predicted"/>
<reference evidence="2" key="1">
    <citation type="submission" date="2017-08" db="EMBL/GenBank/DDBJ databases">
        <title>A dynamic microbial community with high functional redundancy inhabits the cold, oxic subseafloor aquifer.</title>
        <authorList>
            <person name="Tully B.J."/>
            <person name="Wheat C.G."/>
            <person name="Glazer B.T."/>
            <person name="Huber J.A."/>
        </authorList>
    </citation>
    <scope>NUCLEOTIDE SEQUENCE [LARGE SCALE GENOMIC DNA]</scope>
</reference>
<organism evidence="1 2">
    <name type="scientific">SAR324 cluster bacterium</name>
    <dbReference type="NCBI Taxonomy" id="2024889"/>
    <lineage>
        <taxon>Bacteria</taxon>
        <taxon>Deltaproteobacteria</taxon>
        <taxon>SAR324 cluster</taxon>
    </lineage>
</organism>
<accession>A0A2A4TAY2</accession>
<comment type="caution">
    <text evidence="1">The sequence shown here is derived from an EMBL/GenBank/DDBJ whole genome shotgun (WGS) entry which is preliminary data.</text>
</comment>
<sequence>MENSIENIIDIMLDEAKARQNRNKGGMEEYINTLQDSDTFYEEAFSDGEVTALENVFKRVRSVIEHNQNVTAKQQKQTIRLILRTESDFQKAKSTIKNPRFYIDDVFGTGEKIEVYAANDEYLKSYFEYGGTWTYDSSHDDVLKSLTGAY</sequence>
<name>A0A2A4TAY2_9DELT</name>
<protein>
    <submittedName>
        <fullName evidence="1">Uncharacterized protein</fullName>
    </submittedName>
</protein>
<dbReference type="EMBL" id="NVSR01000007">
    <property type="protein sequence ID" value="PCI30137.1"/>
    <property type="molecule type" value="Genomic_DNA"/>
</dbReference>
<gene>
    <name evidence="1" type="ORF">COB67_02300</name>
</gene>
<dbReference type="AlphaFoldDB" id="A0A2A4TAY2"/>